<comment type="similarity">
    <text evidence="2">Belongs to the peptidase S9A family.</text>
</comment>
<dbReference type="PANTHER" id="PTHR42881">
    <property type="entry name" value="PROLYL ENDOPEPTIDASE"/>
    <property type="match status" value="1"/>
</dbReference>
<dbReference type="InterPro" id="IPR002471">
    <property type="entry name" value="Pept_S9_AS"/>
</dbReference>
<dbReference type="STRING" id="1172194.WQQ_23050"/>
<dbReference type="GO" id="GO:0070012">
    <property type="term" value="F:oligopeptidase activity"/>
    <property type="evidence" value="ECO:0007669"/>
    <property type="project" value="TreeGrafter"/>
</dbReference>
<keyword evidence="10" id="KW-1185">Reference proteome</keyword>
<name>I8TEM7_9GAMM</name>
<evidence type="ECO:0000256" key="4">
    <source>
        <dbReference type="ARBA" id="ARBA00022670"/>
    </source>
</evidence>
<dbReference type="InterPro" id="IPR029058">
    <property type="entry name" value="AB_hydrolase_fold"/>
</dbReference>
<dbReference type="Pfam" id="PF02897">
    <property type="entry name" value="Peptidase_S9_N"/>
    <property type="match status" value="1"/>
</dbReference>
<evidence type="ECO:0000256" key="2">
    <source>
        <dbReference type="ARBA" id="ARBA00005228"/>
    </source>
</evidence>
<dbReference type="Gene3D" id="3.40.50.1820">
    <property type="entry name" value="alpha/beta hydrolase"/>
    <property type="match status" value="1"/>
</dbReference>
<feature type="domain" description="Peptidase S9 prolyl oligopeptidase catalytic" evidence="7">
    <location>
        <begin position="465"/>
        <end position="677"/>
    </location>
</feature>
<keyword evidence="5" id="KW-0378">Hydrolase</keyword>
<evidence type="ECO:0000256" key="5">
    <source>
        <dbReference type="ARBA" id="ARBA00022801"/>
    </source>
</evidence>
<dbReference type="GO" id="GO:0006508">
    <property type="term" value="P:proteolysis"/>
    <property type="evidence" value="ECO:0007669"/>
    <property type="project" value="UniProtKB-KW"/>
</dbReference>
<dbReference type="InterPro" id="IPR002470">
    <property type="entry name" value="Peptidase_S9A"/>
</dbReference>
<feature type="domain" description="Peptidase S9A N-terminal" evidence="8">
    <location>
        <begin position="1"/>
        <end position="406"/>
    </location>
</feature>
<comment type="catalytic activity">
    <reaction evidence="1">
        <text>Hydrolysis of Pro-|-Xaa &gt;&gt; Ala-|-Xaa in oligopeptides.</text>
        <dbReference type="EC" id="3.4.21.26"/>
    </reaction>
</comment>
<evidence type="ECO:0000259" key="8">
    <source>
        <dbReference type="Pfam" id="PF02897"/>
    </source>
</evidence>
<evidence type="ECO:0000259" key="7">
    <source>
        <dbReference type="Pfam" id="PF00326"/>
    </source>
</evidence>
<accession>I8TEM7</accession>
<dbReference type="FunFam" id="3.40.50.1820:FF:000005">
    <property type="entry name" value="Prolyl endopeptidase"/>
    <property type="match status" value="1"/>
</dbReference>
<dbReference type="Pfam" id="PF00326">
    <property type="entry name" value="Peptidase_S9"/>
    <property type="match status" value="1"/>
</dbReference>
<evidence type="ECO:0000313" key="9">
    <source>
        <dbReference type="EMBL" id="EIT72168.1"/>
    </source>
</evidence>
<evidence type="ECO:0000256" key="6">
    <source>
        <dbReference type="ARBA" id="ARBA00022825"/>
    </source>
</evidence>
<dbReference type="SUPFAM" id="SSF50993">
    <property type="entry name" value="Peptidase/esterase 'gauge' domain"/>
    <property type="match status" value="1"/>
</dbReference>
<keyword evidence="6" id="KW-0720">Serine protease</keyword>
<dbReference type="GO" id="GO:0004252">
    <property type="term" value="F:serine-type endopeptidase activity"/>
    <property type="evidence" value="ECO:0007669"/>
    <property type="project" value="UniProtKB-EC"/>
</dbReference>
<evidence type="ECO:0000256" key="3">
    <source>
        <dbReference type="ARBA" id="ARBA00011897"/>
    </source>
</evidence>
<dbReference type="SUPFAM" id="SSF53474">
    <property type="entry name" value="alpha/beta-Hydrolases"/>
    <property type="match status" value="1"/>
</dbReference>
<dbReference type="PROSITE" id="PS00708">
    <property type="entry name" value="PRO_ENDOPEP_SER"/>
    <property type="match status" value="1"/>
</dbReference>
<evidence type="ECO:0000256" key="1">
    <source>
        <dbReference type="ARBA" id="ARBA00001070"/>
    </source>
</evidence>
<dbReference type="EC" id="3.4.21.26" evidence="3"/>
<sequence length="688" mass="76494">MDVYHGVAVPDPYRWLEDLDSPQTRQWVEAQNALTLPFLAALPERAGFAERLSALWNHERYDVPEKVGDRYFFGRNDGLQNQSVLYVQQGKAAPRVLLDPNTLSSDGTVALAQIKPSHDGRWLLYSTATAGSDWNEFRIRDVNTGADQAEVLTRIKFSDAQWTQDNAGFFYSRYPALEKADATSNQAVFDGLANQKIYYHRLGRPQAEDKLVFEWPAEPKWFVGGELTPDGRYLFITLRPGSGDECRLYVLDLQDAKAPRFDAPVVKLVDDFDHAWQVIGRNERDVFLKTNLDAPKNRIIALDLDKPDLSSARVIVPESQDTLISAKQAGGRIAVLSLHDAASRLATWSYDGQHIADIKLPGLGAISETLHGDANDDELQIGYQSCNQPLTPYRVSLKTASATPLHSVKLAFDPKQYVTEQVFYDSLDGTRVPMFISYKKGLQRNGKAQAFLHGYGGFNIPKTPAFDASALAWMEKGGVFAVANLRGGGEYGEPWHRAGTRERKQNVFDDFAAAARYLVDRHYTEYPRIAIWGRSNGGLLVGASVNQRPQLWGAAVATVGVMDMLRFHTFTVGYAWTGDYGSSDEADAFTYLRRYSPLHTTQAGMHYPPTLVTTGDHDDRVHPAHSYKYTAALQAAQGGDAPVLIRIDTRAGHGAGKPVAKIIEEEADKLAFMWHYTSALPTPKAPRP</sequence>
<organism evidence="9 10">
    <name type="scientific">Hydrocarboniphaga effusa AP103</name>
    <dbReference type="NCBI Taxonomy" id="1172194"/>
    <lineage>
        <taxon>Bacteria</taxon>
        <taxon>Pseudomonadati</taxon>
        <taxon>Pseudomonadota</taxon>
        <taxon>Gammaproteobacteria</taxon>
        <taxon>Nevskiales</taxon>
        <taxon>Nevskiaceae</taxon>
        <taxon>Hydrocarboniphaga</taxon>
    </lineage>
</organism>
<dbReference type="Proteomes" id="UP000003704">
    <property type="component" value="Unassembled WGS sequence"/>
</dbReference>
<dbReference type="InterPro" id="IPR023302">
    <property type="entry name" value="Pept_S9A_N"/>
</dbReference>
<dbReference type="AlphaFoldDB" id="I8TEM7"/>
<dbReference type="PRINTS" id="PR00862">
    <property type="entry name" value="PROLIGOPTASE"/>
</dbReference>
<dbReference type="Gene3D" id="2.130.10.120">
    <property type="entry name" value="Prolyl oligopeptidase, N-terminal domain"/>
    <property type="match status" value="1"/>
</dbReference>
<proteinExistence type="inferred from homology"/>
<dbReference type="PANTHER" id="PTHR42881:SF2">
    <property type="entry name" value="PROLYL ENDOPEPTIDASE"/>
    <property type="match status" value="1"/>
</dbReference>
<reference evidence="9 10" key="1">
    <citation type="journal article" date="2012" name="J. Bacteriol.">
        <title>Genome Sequence of n-Alkane-Degrading Hydrocarboniphaga effusa Strain AP103T (ATCC BAA-332T).</title>
        <authorList>
            <person name="Chang H.K."/>
            <person name="Zylstra G.J."/>
            <person name="Chae J.C."/>
        </authorList>
    </citation>
    <scope>NUCLEOTIDE SEQUENCE [LARGE SCALE GENOMIC DNA]</scope>
    <source>
        <strain evidence="9 10">AP103</strain>
    </source>
</reference>
<dbReference type="EMBL" id="AKGD01000001">
    <property type="protein sequence ID" value="EIT72168.1"/>
    <property type="molecule type" value="Genomic_DNA"/>
</dbReference>
<dbReference type="GO" id="GO:0005829">
    <property type="term" value="C:cytosol"/>
    <property type="evidence" value="ECO:0007669"/>
    <property type="project" value="TreeGrafter"/>
</dbReference>
<gene>
    <name evidence="9" type="ORF">WQQ_23050</name>
</gene>
<dbReference type="PATRIC" id="fig|1172194.4.peg.2227"/>
<evidence type="ECO:0000313" key="10">
    <source>
        <dbReference type="Proteomes" id="UP000003704"/>
    </source>
</evidence>
<comment type="caution">
    <text evidence="9">The sequence shown here is derived from an EMBL/GenBank/DDBJ whole genome shotgun (WGS) entry which is preliminary data.</text>
</comment>
<keyword evidence="4" id="KW-0645">Protease</keyword>
<protein>
    <recommendedName>
        <fullName evidence="3">prolyl oligopeptidase</fullName>
        <ecNumber evidence="3">3.4.21.26</ecNumber>
    </recommendedName>
</protein>
<dbReference type="InterPro" id="IPR001375">
    <property type="entry name" value="Peptidase_S9_cat"/>
</dbReference>
<dbReference type="InterPro" id="IPR051167">
    <property type="entry name" value="Prolyl_oligopep/macrocyclase"/>
</dbReference>